<feature type="region of interest" description="Disordered" evidence="3">
    <location>
        <begin position="1"/>
        <end position="24"/>
    </location>
</feature>
<sequence length="413" mass="46235">MEINSKAHPAATTPLLPVSNNPSSNPNTSQAIIRWIAGLVLVQLINVLLIIFMLGTFTIFCNSMPLSLAPQPPNVQLNSLFMSKFNTSSTTLGANWEMSLTVENPNLVTWVRFNHVKGSISYKDYFVAISSVEPFELGLKESKMIRLKISSKMTGSEEDYHRLGLPVVIMKWGLDEMLSRQREDGAVRFNLQMFVWATYKTGWWGEQHVVMSPQCLDMKVELSPRNGFGSWISGGPMSGKSSNRHRIFFMVRRQLCGLKVRSRNGPPCASFRCIFSIKFRMGSQADIGNQNGGLIVTLNPFEIYAYYKESEALSCASVDATLHIPPRKQKTVQIKFDSTGCEGEQSYVEDRVMKHLSEDKKKGYLSFSLKMHIDASYGMKELLGMGTQVALNPNCSGLKVELLGSKVTDLQKM</sequence>
<proteinExistence type="predicted"/>
<evidence type="ECO:0000313" key="6">
    <source>
        <dbReference type="Proteomes" id="UP000290289"/>
    </source>
</evidence>
<evidence type="ECO:0000313" key="5">
    <source>
        <dbReference type="EMBL" id="RXH76389.1"/>
    </source>
</evidence>
<name>A0A498I0F3_MALDO</name>
<comment type="caution">
    <text evidence="5">The sequence shown here is derived from an EMBL/GenBank/DDBJ whole genome shotgun (WGS) entry which is preliminary data.</text>
</comment>
<reference evidence="5 6" key="1">
    <citation type="submission" date="2018-10" db="EMBL/GenBank/DDBJ databases">
        <title>A high-quality apple genome assembly.</title>
        <authorList>
            <person name="Hu J."/>
        </authorList>
    </citation>
    <scope>NUCLEOTIDE SEQUENCE [LARGE SCALE GENOMIC DNA]</scope>
    <source>
        <strain evidence="6">cv. HFTH1</strain>
        <tissue evidence="5">Young leaf</tissue>
    </source>
</reference>
<dbReference type="PANTHER" id="PTHR31234:SF2">
    <property type="entry name" value="OS05G0199100 PROTEIN"/>
    <property type="match status" value="1"/>
</dbReference>
<dbReference type="EMBL" id="RDQH01000340">
    <property type="protein sequence ID" value="RXH76389.1"/>
    <property type="molecule type" value="Genomic_DNA"/>
</dbReference>
<feature type="compositionally biased region" description="Low complexity" evidence="3">
    <location>
        <begin position="13"/>
        <end position="24"/>
    </location>
</feature>
<dbReference type="GO" id="GO:0016020">
    <property type="term" value="C:membrane"/>
    <property type="evidence" value="ECO:0007669"/>
    <property type="project" value="UniProtKB-SubCell"/>
</dbReference>
<accession>A0A498I0F3</accession>
<protein>
    <recommendedName>
        <fullName evidence="7">Late embryogenesis abundant protein LEA-2 subgroup domain-containing protein</fullName>
    </recommendedName>
</protein>
<dbReference type="PANTHER" id="PTHR31234">
    <property type="entry name" value="LATE EMBRYOGENESIS ABUNDANT (LEA) HYDROXYPROLINE-RICH GLYCOPROTEIN FAMILY"/>
    <property type="match status" value="1"/>
</dbReference>
<dbReference type="InterPro" id="IPR044839">
    <property type="entry name" value="NDR1-like"/>
</dbReference>
<keyword evidence="6" id="KW-1185">Reference proteome</keyword>
<keyword evidence="4" id="KW-0812">Transmembrane</keyword>
<evidence type="ECO:0000256" key="2">
    <source>
        <dbReference type="ARBA" id="ARBA00023136"/>
    </source>
</evidence>
<gene>
    <name evidence="5" type="ORF">DVH24_019277</name>
</gene>
<comment type="subcellular location">
    <subcellularLocation>
        <location evidence="1">Membrane</location>
    </subcellularLocation>
</comment>
<dbReference type="AlphaFoldDB" id="A0A498I0F3"/>
<evidence type="ECO:0000256" key="1">
    <source>
        <dbReference type="ARBA" id="ARBA00004370"/>
    </source>
</evidence>
<keyword evidence="4" id="KW-1133">Transmembrane helix</keyword>
<feature type="transmembrane region" description="Helical" evidence="4">
    <location>
        <begin position="35"/>
        <end position="60"/>
    </location>
</feature>
<dbReference type="GO" id="GO:0098542">
    <property type="term" value="P:defense response to other organism"/>
    <property type="evidence" value="ECO:0007669"/>
    <property type="project" value="InterPro"/>
</dbReference>
<keyword evidence="2 4" id="KW-0472">Membrane</keyword>
<dbReference type="Proteomes" id="UP000290289">
    <property type="component" value="Chromosome 14"/>
</dbReference>
<evidence type="ECO:0000256" key="3">
    <source>
        <dbReference type="SAM" id="MobiDB-lite"/>
    </source>
</evidence>
<evidence type="ECO:0000256" key="4">
    <source>
        <dbReference type="SAM" id="Phobius"/>
    </source>
</evidence>
<evidence type="ECO:0008006" key="7">
    <source>
        <dbReference type="Google" id="ProtNLM"/>
    </source>
</evidence>
<organism evidence="5 6">
    <name type="scientific">Malus domestica</name>
    <name type="common">Apple</name>
    <name type="synonym">Pyrus malus</name>
    <dbReference type="NCBI Taxonomy" id="3750"/>
    <lineage>
        <taxon>Eukaryota</taxon>
        <taxon>Viridiplantae</taxon>
        <taxon>Streptophyta</taxon>
        <taxon>Embryophyta</taxon>
        <taxon>Tracheophyta</taxon>
        <taxon>Spermatophyta</taxon>
        <taxon>Magnoliopsida</taxon>
        <taxon>eudicotyledons</taxon>
        <taxon>Gunneridae</taxon>
        <taxon>Pentapetalae</taxon>
        <taxon>rosids</taxon>
        <taxon>fabids</taxon>
        <taxon>Rosales</taxon>
        <taxon>Rosaceae</taxon>
        <taxon>Amygdaloideae</taxon>
        <taxon>Maleae</taxon>
        <taxon>Malus</taxon>
    </lineage>
</organism>